<proteinExistence type="predicted"/>
<accession>A0A0B6XE62</accession>
<evidence type="ECO:0000313" key="1">
    <source>
        <dbReference type="EMBL" id="CDM91088.1"/>
    </source>
</evidence>
<protein>
    <submittedName>
        <fullName evidence="1">Uncharacterized protein</fullName>
    </submittedName>
</protein>
<dbReference type="AlphaFoldDB" id="A0A0B6XE62"/>
<dbReference type="KEGG" id="xbv:XBW1_3732"/>
<gene>
    <name evidence="1" type="ORF">XBW1_3732</name>
</gene>
<reference evidence="1 2" key="1">
    <citation type="submission" date="2014-02" db="EMBL/GenBank/DDBJ databases">
        <authorList>
            <person name="Genoscope - CEA"/>
        </authorList>
    </citation>
    <scope>NUCLEOTIDE SEQUENCE [LARGE SCALE GENOMIC DNA]</scope>
    <source>
        <strain evidence="1 2">CS03</strain>
    </source>
</reference>
<organism evidence="1 2">
    <name type="scientific">Xenorhabdus bovienii</name>
    <name type="common">Xenorhabdus nematophila subsp. bovienii</name>
    <dbReference type="NCBI Taxonomy" id="40576"/>
    <lineage>
        <taxon>Bacteria</taxon>
        <taxon>Pseudomonadati</taxon>
        <taxon>Pseudomonadota</taxon>
        <taxon>Gammaproteobacteria</taxon>
        <taxon>Enterobacterales</taxon>
        <taxon>Morganellaceae</taxon>
        <taxon>Xenorhabdus</taxon>
    </lineage>
</organism>
<dbReference type="EMBL" id="FO818637">
    <property type="protein sequence ID" value="CDM91088.1"/>
    <property type="molecule type" value="Genomic_DNA"/>
</dbReference>
<name>A0A0B6XE62_XENBV</name>
<evidence type="ECO:0000313" key="2">
    <source>
        <dbReference type="Proteomes" id="UP000032930"/>
    </source>
</evidence>
<sequence length="55" mass="5791">MEAEFLLTLKAVRTAFIVPVVPLVVPIKAGKEAASIGVFTGKSICLFTGTILQNS</sequence>
<dbReference type="Proteomes" id="UP000032930">
    <property type="component" value="Chromosome"/>
</dbReference>